<keyword evidence="5" id="KW-1185">Reference proteome</keyword>
<name>A0ABP7RWZ5_9ACTN</name>
<evidence type="ECO:0000256" key="3">
    <source>
        <dbReference type="SAM" id="SignalP"/>
    </source>
</evidence>
<feature type="chain" id="PRO_5047005133" description="Gram-positive cocci surface proteins LPxTG domain-containing protein" evidence="3">
    <location>
        <begin position="40"/>
        <end position="560"/>
    </location>
</feature>
<keyword evidence="2" id="KW-0472">Membrane</keyword>
<dbReference type="NCBIfam" id="TIGR03769">
    <property type="entry name" value="P_ac_wall_RPT"/>
    <property type="match status" value="1"/>
</dbReference>
<feature type="region of interest" description="Disordered" evidence="1">
    <location>
        <begin position="226"/>
        <end position="258"/>
    </location>
</feature>
<evidence type="ECO:0000313" key="5">
    <source>
        <dbReference type="Proteomes" id="UP001500456"/>
    </source>
</evidence>
<feature type="region of interest" description="Disordered" evidence="1">
    <location>
        <begin position="437"/>
        <end position="522"/>
    </location>
</feature>
<protein>
    <recommendedName>
        <fullName evidence="6">Gram-positive cocci surface proteins LPxTG domain-containing protein</fullName>
    </recommendedName>
</protein>
<feature type="signal peptide" evidence="3">
    <location>
        <begin position="1"/>
        <end position="39"/>
    </location>
</feature>
<comment type="caution">
    <text evidence="4">The sequence shown here is derived from an EMBL/GenBank/DDBJ whole genome shotgun (WGS) entry which is preliminary data.</text>
</comment>
<evidence type="ECO:0000313" key="4">
    <source>
        <dbReference type="EMBL" id="GAA4003477.1"/>
    </source>
</evidence>
<feature type="transmembrane region" description="Helical" evidence="2">
    <location>
        <begin position="532"/>
        <end position="553"/>
    </location>
</feature>
<proteinExistence type="predicted"/>
<feature type="compositionally biased region" description="Gly residues" evidence="1">
    <location>
        <begin position="501"/>
        <end position="518"/>
    </location>
</feature>
<dbReference type="RefSeq" id="WP_345566329.1">
    <property type="nucleotide sequence ID" value="NZ_BAAAZX010000014.1"/>
</dbReference>
<gene>
    <name evidence="4" type="ORF">GCM10022232_48220</name>
</gene>
<keyword evidence="2" id="KW-1133">Transmembrane helix</keyword>
<evidence type="ECO:0008006" key="6">
    <source>
        <dbReference type="Google" id="ProtNLM"/>
    </source>
</evidence>
<evidence type="ECO:0000256" key="2">
    <source>
        <dbReference type="SAM" id="Phobius"/>
    </source>
</evidence>
<dbReference type="Proteomes" id="UP001500456">
    <property type="component" value="Unassembled WGS sequence"/>
</dbReference>
<dbReference type="EMBL" id="BAAAZX010000014">
    <property type="protein sequence ID" value="GAA4003477.1"/>
    <property type="molecule type" value="Genomic_DNA"/>
</dbReference>
<dbReference type="NCBIfam" id="NF038134">
    <property type="entry name" value="choice_anch_M"/>
    <property type="match status" value="1"/>
</dbReference>
<feature type="compositionally biased region" description="Low complexity" evidence="1">
    <location>
        <begin position="457"/>
        <end position="500"/>
    </location>
</feature>
<accession>A0ABP7RWZ5</accession>
<evidence type="ECO:0000256" key="1">
    <source>
        <dbReference type="SAM" id="MobiDB-lite"/>
    </source>
</evidence>
<dbReference type="NCBIfam" id="TIGR01167">
    <property type="entry name" value="LPXTG_anchor"/>
    <property type="match status" value="1"/>
</dbReference>
<organism evidence="4 5">
    <name type="scientific">Streptomyces plumbiresistens</name>
    <dbReference type="NCBI Taxonomy" id="511811"/>
    <lineage>
        <taxon>Bacteria</taxon>
        <taxon>Bacillati</taxon>
        <taxon>Actinomycetota</taxon>
        <taxon>Actinomycetes</taxon>
        <taxon>Kitasatosporales</taxon>
        <taxon>Streptomycetaceae</taxon>
        <taxon>Streptomyces</taxon>
    </lineage>
</organism>
<keyword evidence="3" id="KW-0732">Signal</keyword>
<sequence length="560" mass="56719">MRALTRGRRAYTAAALTAATAVLLSAAGLVAGGSGNARAAGGAVVLDEGELDFTPRPVDGKLELQIDDRSSGTTAVREPSQVVLHAPASSLQYTPDPVATALGTTNMDSWQLGGWEAENIFAPEPGWNGSEAGDDTEITLSGYDGPGDFGMATYTPEMDNADAPAIPYLGSVESVQRSFTLPGDEERLLPVWQFTAEGVHRLTFTVTSGGSSDTETLAVVVGDDVDPAGVLPGDGSTPTASPTDSPTGSATASPSPTAPAAHVIAEGHVDMAARPTGGDLEFQLKEGTELNHEWYEPGEVVMHVRPAAKRKIPDGYTFLGTPGDAVWWLPLQQNAGIVWPGWNTTEYAKADLDGRVAFRLDSVQGPGNIAMFHNDAMGVPVVSLNSGDGLPDAHTLGAGTHSHFDWVFSAEGVYRTTFTVSATLADGTKVSDTETIAWVVGDDTDPSTVTPGEGDEPTATPTATPSGSASVTPTATVSPSLPASGSASASASPPATDPGSGSTGAGGSSSTGGSGGSGTSVSGGLASTGAQVGTIAGIAVAAVLMGGGAVLFVRRRRTAQ</sequence>
<keyword evidence="2" id="KW-0812">Transmembrane</keyword>
<reference evidence="5" key="1">
    <citation type="journal article" date="2019" name="Int. J. Syst. Evol. Microbiol.">
        <title>The Global Catalogue of Microorganisms (GCM) 10K type strain sequencing project: providing services to taxonomists for standard genome sequencing and annotation.</title>
        <authorList>
            <consortium name="The Broad Institute Genomics Platform"/>
            <consortium name="The Broad Institute Genome Sequencing Center for Infectious Disease"/>
            <person name="Wu L."/>
            <person name="Ma J."/>
        </authorList>
    </citation>
    <scope>NUCLEOTIDE SEQUENCE [LARGE SCALE GENOMIC DNA]</scope>
    <source>
        <strain evidence="5">JCM 16924</strain>
    </source>
</reference>
<dbReference type="InterPro" id="IPR022435">
    <property type="entry name" value="Surface-anchored_actinobac"/>
</dbReference>